<dbReference type="EMBL" id="AMFJ01000525">
    <property type="protein sequence ID" value="EKE27183.1"/>
    <property type="molecule type" value="Genomic_DNA"/>
</dbReference>
<name>K2FW59_9BACT</name>
<organism evidence="1">
    <name type="scientific">uncultured bacterium</name>
    <name type="common">gcode 4</name>
    <dbReference type="NCBI Taxonomy" id="1234023"/>
    <lineage>
        <taxon>Bacteria</taxon>
        <taxon>environmental samples</taxon>
    </lineage>
</organism>
<reference evidence="1" key="1">
    <citation type="journal article" date="2012" name="Science">
        <title>Fermentation, hydrogen, and sulfur metabolism in multiple uncultivated bacterial phyla.</title>
        <authorList>
            <person name="Wrighton K.C."/>
            <person name="Thomas B.C."/>
            <person name="Sharon I."/>
            <person name="Miller C.S."/>
            <person name="Castelle C.J."/>
            <person name="VerBerkmoes N.C."/>
            <person name="Wilkins M.J."/>
            <person name="Hettich R.L."/>
            <person name="Lipton M.S."/>
            <person name="Williams K.H."/>
            <person name="Long P.E."/>
            <person name="Banfield J.F."/>
        </authorList>
    </citation>
    <scope>NUCLEOTIDE SEQUENCE [LARGE SCALE GENOMIC DNA]</scope>
</reference>
<accession>K2FW59</accession>
<sequence length="44" mass="5224">MLTKKWIKIVKFVWKSSTTVSRSGSYDERGAQIWAQNLHFNSFF</sequence>
<protein>
    <submittedName>
        <fullName evidence="1">Uncharacterized protein</fullName>
    </submittedName>
</protein>
<evidence type="ECO:0000313" key="1">
    <source>
        <dbReference type="EMBL" id="EKE27183.1"/>
    </source>
</evidence>
<gene>
    <name evidence="1" type="ORF">ACD_4C00009G0002</name>
</gene>
<dbReference type="AlphaFoldDB" id="K2FW59"/>
<comment type="caution">
    <text evidence="1">The sequence shown here is derived from an EMBL/GenBank/DDBJ whole genome shotgun (WGS) entry which is preliminary data.</text>
</comment>
<proteinExistence type="predicted"/>